<evidence type="ECO:0000256" key="3">
    <source>
        <dbReference type="ARBA" id="ARBA00022723"/>
    </source>
</evidence>
<dbReference type="InterPro" id="IPR027417">
    <property type="entry name" value="P-loop_NTPase"/>
</dbReference>
<dbReference type="GO" id="GO:0046872">
    <property type="term" value="F:metal ion binding"/>
    <property type="evidence" value="ECO:0007669"/>
    <property type="project" value="UniProtKB-KW"/>
</dbReference>
<evidence type="ECO:0000256" key="6">
    <source>
        <dbReference type="ARBA" id="ARBA00022801"/>
    </source>
</evidence>
<dbReference type="NCBIfam" id="TIGR00157">
    <property type="entry name" value="ribosome small subunit-dependent GTPase A"/>
    <property type="match status" value="1"/>
</dbReference>
<dbReference type="GO" id="GO:0042254">
    <property type="term" value="P:ribosome biogenesis"/>
    <property type="evidence" value="ECO:0007669"/>
    <property type="project" value="UniProtKB-KW"/>
</dbReference>
<dbReference type="PANTHER" id="PTHR32120">
    <property type="entry name" value="SMALL RIBOSOMAL SUBUNIT BIOGENESIS GTPASE RSGA"/>
    <property type="match status" value="1"/>
</dbReference>
<dbReference type="InterPro" id="IPR004881">
    <property type="entry name" value="Ribosome_biogen_GTPase_RsgA"/>
</dbReference>
<keyword evidence="7" id="KW-0862">Zinc</keyword>
<proteinExistence type="inferred from homology"/>
<feature type="domain" description="EngC GTPase" evidence="11">
    <location>
        <begin position="107"/>
        <end position="257"/>
    </location>
</feature>
<keyword evidence="5" id="KW-0547">Nucleotide-binding</keyword>
<dbReference type="AlphaFoldDB" id="A0A0F9U1I8"/>
<evidence type="ECO:0000256" key="7">
    <source>
        <dbReference type="ARBA" id="ARBA00022833"/>
    </source>
</evidence>
<dbReference type="GO" id="GO:0003924">
    <property type="term" value="F:GTPase activity"/>
    <property type="evidence" value="ECO:0007669"/>
    <property type="project" value="InterPro"/>
</dbReference>
<evidence type="ECO:0000256" key="10">
    <source>
        <dbReference type="SAM" id="MobiDB-lite"/>
    </source>
</evidence>
<dbReference type="Gene3D" id="3.40.50.300">
    <property type="entry name" value="P-loop containing nucleotide triphosphate hydrolases"/>
    <property type="match status" value="1"/>
</dbReference>
<evidence type="ECO:0000256" key="9">
    <source>
        <dbReference type="ARBA" id="ARBA00023134"/>
    </source>
</evidence>
<dbReference type="PANTHER" id="PTHR32120:SF10">
    <property type="entry name" value="SMALL RIBOSOMAL SUBUNIT BIOGENESIS GTPASE RSGA"/>
    <property type="match status" value="1"/>
</dbReference>
<dbReference type="InterPro" id="IPR010914">
    <property type="entry name" value="RsgA_GTPase_dom"/>
</dbReference>
<evidence type="ECO:0000256" key="8">
    <source>
        <dbReference type="ARBA" id="ARBA00022884"/>
    </source>
</evidence>
<dbReference type="EMBL" id="LAZR01000141">
    <property type="protein sequence ID" value="KKN87105.1"/>
    <property type="molecule type" value="Genomic_DNA"/>
</dbReference>
<evidence type="ECO:0000256" key="1">
    <source>
        <dbReference type="ARBA" id="ARBA00022490"/>
    </source>
</evidence>
<dbReference type="SUPFAM" id="SSF52540">
    <property type="entry name" value="P-loop containing nucleoside triphosphate hydrolases"/>
    <property type="match status" value="1"/>
</dbReference>
<feature type="compositionally biased region" description="Basic and acidic residues" evidence="10">
    <location>
        <begin position="317"/>
        <end position="328"/>
    </location>
</feature>
<feature type="domain" description="CP-type G" evidence="12">
    <location>
        <begin position="89"/>
        <end position="259"/>
    </location>
</feature>
<comment type="caution">
    <text evidence="13">The sequence shown here is derived from an EMBL/GenBank/DDBJ whole genome shotgun (WGS) entry which is preliminary data.</text>
</comment>
<keyword evidence="4" id="KW-0699">rRNA-binding</keyword>
<keyword evidence="9" id="KW-0342">GTP-binding</keyword>
<gene>
    <name evidence="13" type="ORF">LCGC14_0261360</name>
</gene>
<dbReference type="PROSITE" id="PS51721">
    <property type="entry name" value="G_CP"/>
    <property type="match status" value="1"/>
</dbReference>
<evidence type="ECO:0000259" key="11">
    <source>
        <dbReference type="PROSITE" id="PS50936"/>
    </source>
</evidence>
<dbReference type="CDD" id="cd01854">
    <property type="entry name" value="YjeQ_EngC"/>
    <property type="match status" value="1"/>
</dbReference>
<keyword evidence="8" id="KW-0694">RNA-binding</keyword>
<dbReference type="GO" id="GO:0005525">
    <property type="term" value="F:GTP binding"/>
    <property type="evidence" value="ECO:0007669"/>
    <property type="project" value="UniProtKB-KW"/>
</dbReference>
<evidence type="ECO:0000259" key="12">
    <source>
        <dbReference type="PROSITE" id="PS51721"/>
    </source>
</evidence>
<sequence>MIDPVAPVRDDPLFDLGWSAFFSEQLTSDDEGLQPVRVAKVHRSRITALSPTGPLEPLLPADVPISHFAVGDFVLVDPETLVRRRLERRSILQRRVSGTHIPQCAGANINTLFIVTSCDADFNPARLERYLAVANQAGTEPVILLTKADLATDPEAFHRKASALQRGLDVVIVNPKASEAALALAPWCARGQTVAVVGSSGVGKSTLVNTLVGSDAAVPQLTGAVREHDSKGRHTTTARSLHAIAGGGWVIDTPGIRTLQVSDVADGLDRLFAEITERAPLCRFSDCTHAHEPQCAVQAGVIAGDIDPERLARWRKLKDENADNDRAETSWAGRSGGGRKKRR</sequence>
<name>A0A0F9U1I8_9ZZZZ</name>
<dbReference type="Pfam" id="PF03193">
    <property type="entry name" value="RsgA_GTPase"/>
    <property type="match status" value="1"/>
</dbReference>
<organism evidence="13">
    <name type="scientific">marine sediment metagenome</name>
    <dbReference type="NCBI Taxonomy" id="412755"/>
    <lineage>
        <taxon>unclassified sequences</taxon>
        <taxon>metagenomes</taxon>
        <taxon>ecological metagenomes</taxon>
    </lineage>
</organism>
<keyword evidence="2" id="KW-0690">Ribosome biogenesis</keyword>
<dbReference type="GO" id="GO:0019843">
    <property type="term" value="F:rRNA binding"/>
    <property type="evidence" value="ECO:0007669"/>
    <property type="project" value="UniProtKB-KW"/>
</dbReference>
<protein>
    <recommendedName>
        <fullName evidence="14">EngC GTPase domain-containing protein</fullName>
    </recommendedName>
</protein>
<evidence type="ECO:0000256" key="4">
    <source>
        <dbReference type="ARBA" id="ARBA00022730"/>
    </source>
</evidence>
<dbReference type="InterPro" id="IPR030378">
    <property type="entry name" value="G_CP_dom"/>
</dbReference>
<feature type="region of interest" description="Disordered" evidence="10">
    <location>
        <begin position="317"/>
        <end position="343"/>
    </location>
</feature>
<accession>A0A0F9U1I8</accession>
<evidence type="ECO:0008006" key="14">
    <source>
        <dbReference type="Google" id="ProtNLM"/>
    </source>
</evidence>
<dbReference type="Gene3D" id="1.10.40.50">
    <property type="entry name" value="Probable gtpase engc, domain 3"/>
    <property type="match status" value="1"/>
</dbReference>
<keyword evidence="6" id="KW-0378">Hydrolase</keyword>
<evidence type="ECO:0000313" key="13">
    <source>
        <dbReference type="EMBL" id="KKN87105.1"/>
    </source>
</evidence>
<reference evidence="13" key="1">
    <citation type="journal article" date="2015" name="Nature">
        <title>Complex archaea that bridge the gap between prokaryotes and eukaryotes.</title>
        <authorList>
            <person name="Spang A."/>
            <person name="Saw J.H."/>
            <person name="Jorgensen S.L."/>
            <person name="Zaremba-Niedzwiedzka K."/>
            <person name="Martijn J."/>
            <person name="Lind A.E."/>
            <person name="van Eijk R."/>
            <person name="Schleper C."/>
            <person name="Guy L."/>
            <person name="Ettema T.J."/>
        </authorList>
    </citation>
    <scope>NUCLEOTIDE SEQUENCE</scope>
</reference>
<evidence type="ECO:0000256" key="5">
    <source>
        <dbReference type="ARBA" id="ARBA00022741"/>
    </source>
</evidence>
<evidence type="ECO:0000256" key="2">
    <source>
        <dbReference type="ARBA" id="ARBA00022517"/>
    </source>
</evidence>
<dbReference type="HAMAP" id="MF_01820">
    <property type="entry name" value="GTPase_RsgA"/>
    <property type="match status" value="1"/>
</dbReference>
<keyword evidence="3" id="KW-0479">Metal-binding</keyword>
<keyword evidence="1" id="KW-0963">Cytoplasm</keyword>
<dbReference type="PROSITE" id="PS50936">
    <property type="entry name" value="ENGC_GTPASE"/>
    <property type="match status" value="1"/>
</dbReference>